<accession>A0ABC8JJ29</accession>
<dbReference type="Pfam" id="PF02362">
    <property type="entry name" value="B3"/>
    <property type="match status" value="1"/>
</dbReference>
<evidence type="ECO:0000256" key="2">
    <source>
        <dbReference type="ARBA" id="ARBA00023015"/>
    </source>
</evidence>
<gene>
    <name evidence="8" type="ORF">ERUC_LOCUS11855</name>
</gene>
<name>A0ABC8JJ29_ERUVS</name>
<evidence type="ECO:0000256" key="4">
    <source>
        <dbReference type="ARBA" id="ARBA00023163"/>
    </source>
</evidence>
<keyword evidence="3" id="KW-0238">DNA-binding</keyword>
<feature type="region of interest" description="Disordered" evidence="6">
    <location>
        <begin position="237"/>
        <end position="260"/>
    </location>
</feature>
<feature type="region of interest" description="Disordered" evidence="6">
    <location>
        <begin position="55"/>
        <end position="80"/>
    </location>
</feature>
<dbReference type="SUPFAM" id="SSF101936">
    <property type="entry name" value="DNA-binding pseudobarrel domain"/>
    <property type="match status" value="1"/>
</dbReference>
<dbReference type="GO" id="GO:0003677">
    <property type="term" value="F:DNA binding"/>
    <property type="evidence" value="ECO:0007669"/>
    <property type="project" value="UniProtKB-KW"/>
</dbReference>
<keyword evidence="5" id="KW-0539">Nucleus</keyword>
<evidence type="ECO:0000256" key="3">
    <source>
        <dbReference type="ARBA" id="ARBA00023125"/>
    </source>
</evidence>
<comment type="caution">
    <text evidence="8">The sequence shown here is derived from an EMBL/GenBank/DDBJ whole genome shotgun (WGS) entry which is preliminary data.</text>
</comment>
<reference evidence="8 9" key="1">
    <citation type="submission" date="2022-03" db="EMBL/GenBank/DDBJ databases">
        <authorList>
            <person name="Macdonald S."/>
            <person name="Ahmed S."/>
            <person name="Newling K."/>
        </authorList>
    </citation>
    <scope>NUCLEOTIDE SEQUENCE [LARGE SCALE GENOMIC DNA]</scope>
</reference>
<evidence type="ECO:0000313" key="9">
    <source>
        <dbReference type="Proteomes" id="UP001642260"/>
    </source>
</evidence>
<dbReference type="CDD" id="cd10017">
    <property type="entry name" value="B3_DNA"/>
    <property type="match status" value="1"/>
</dbReference>
<proteinExistence type="predicted"/>
<dbReference type="PANTHER" id="PTHR31391:SF99">
    <property type="entry name" value="B3 DOMAIN-CONTAINING PROTEIN OS06G0194400"/>
    <property type="match status" value="1"/>
</dbReference>
<dbReference type="PANTHER" id="PTHR31391">
    <property type="entry name" value="B3 DOMAIN-CONTAINING PROTEIN OS11G0197600-RELATED"/>
    <property type="match status" value="1"/>
</dbReference>
<dbReference type="InterPro" id="IPR003340">
    <property type="entry name" value="B3_DNA-bd"/>
</dbReference>
<sequence>MVESEYEQIRLKRLEENKKRMIELNLNKLSQSLRLTSSSPKPSPAKARTLLVTVESSEVRRSSRAKNPPPSYREFGPDLLERPRRSYQRRDLLNRVYASDDARVYAIERAEALQSSLEPEFPSFIKPMLQSHVTGGFWLGLPRHFCKTQMPQYDEMITLVDENDDESETKYLADKNGLSAGWRGFAIDHQLVDGDAVVFHLINPTTFKVYIIRVNDESDNCSGGSNDKELVIKSIKNQEEKVSEAPPLSNSGKRKRRGRK</sequence>
<evidence type="ECO:0000259" key="7">
    <source>
        <dbReference type="PROSITE" id="PS50863"/>
    </source>
</evidence>
<keyword evidence="4" id="KW-0804">Transcription</keyword>
<keyword evidence="9" id="KW-1185">Reference proteome</keyword>
<organism evidence="8 9">
    <name type="scientific">Eruca vesicaria subsp. sativa</name>
    <name type="common">Garden rocket</name>
    <name type="synonym">Eruca sativa</name>
    <dbReference type="NCBI Taxonomy" id="29727"/>
    <lineage>
        <taxon>Eukaryota</taxon>
        <taxon>Viridiplantae</taxon>
        <taxon>Streptophyta</taxon>
        <taxon>Embryophyta</taxon>
        <taxon>Tracheophyta</taxon>
        <taxon>Spermatophyta</taxon>
        <taxon>Magnoliopsida</taxon>
        <taxon>eudicotyledons</taxon>
        <taxon>Gunneridae</taxon>
        <taxon>Pentapetalae</taxon>
        <taxon>rosids</taxon>
        <taxon>malvids</taxon>
        <taxon>Brassicales</taxon>
        <taxon>Brassicaceae</taxon>
        <taxon>Brassiceae</taxon>
        <taxon>Eruca</taxon>
    </lineage>
</organism>
<evidence type="ECO:0000256" key="5">
    <source>
        <dbReference type="ARBA" id="ARBA00023242"/>
    </source>
</evidence>
<comment type="subcellular location">
    <subcellularLocation>
        <location evidence="1">Nucleus</location>
    </subcellularLocation>
</comment>
<dbReference type="InterPro" id="IPR015300">
    <property type="entry name" value="DNA-bd_pseudobarrel_sf"/>
</dbReference>
<dbReference type="SMART" id="SM01019">
    <property type="entry name" value="B3"/>
    <property type="match status" value="1"/>
</dbReference>
<dbReference type="EMBL" id="CAKOAT010112932">
    <property type="protein sequence ID" value="CAH8330175.1"/>
    <property type="molecule type" value="Genomic_DNA"/>
</dbReference>
<dbReference type="PROSITE" id="PS50863">
    <property type="entry name" value="B3"/>
    <property type="match status" value="1"/>
</dbReference>
<evidence type="ECO:0000256" key="6">
    <source>
        <dbReference type="SAM" id="MobiDB-lite"/>
    </source>
</evidence>
<dbReference type="GO" id="GO:0005634">
    <property type="term" value="C:nucleus"/>
    <property type="evidence" value="ECO:0007669"/>
    <property type="project" value="UniProtKB-SubCell"/>
</dbReference>
<evidence type="ECO:0000256" key="1">
    <source>
        <dbReference type="ARBA" id="ARBA00004123"/>
    </source>
</evidence>
<dbReference type="InterPro" id="IPR044837">
    <property type="entry name" value="REM16-like"/>
</dbReference>
<feature type="domain" description="TF-B3" evidence="7">
    <location>
        <begin position="124"/>
        <end position="215"/>
    </location>
</feature>
<dbReference type="Proteomes" id="UP001642260">
    <property type="component" value="Unassembled WGS sequence"/>
</dbReference>
<keyword evidence="2" id="KW-0805">Transcription regulation</keyword>
<protein>
    <recommendedName>
        <fullName evidence="7">TF-B3 domain-containing protein</fullName>
    </recommendedName>
</protein>
<evidence type="ECO:0000313" key="8">
    <source>
        <dbReference type="EMBL" id="CAH8330175.1"/>
    </source>
</evidence>
<dbReference type="AlphaFoldDB" id="A0ABC8JJ29"/>
<dbReference type="Gene3D" id="2.40.330.10">
    <property type="entry name" value="DNA-binding pseudobarrel domain"/>
    <property type="match status" value="1"/>
</dbReference>